<evidence type="ECO:0000313" key="3">
    <source>
        <dbReference type="Proteomes" id="UP001306592"/>
    </source>
</evidence>
<organism evidence="2 3">
    <name type="scientific">Erwinia aphidicola</name>
    <dbReference type="NCBI Taxonomy" id="68334"/>
    <lineage>
        <taxon>Bacteria</taxon>
        <taxon>Pseudomonadati</taxon>
        <taxon>Pseudomonadota</taxon>
        <taxon>Gammaproteobacteria</taxon>
        <taxon>Enterobacterales</taxon>
        <taxon>Erwiniaceae</taxon>
        <taxon>Erwinia</taxon>
    </lineage>
</organism>
<proteinExistence type="predicted"/>
<sequence length="140" mass="15656">MNKFFSGLILLCLLSSQAQGRIVSQINIKGIGLQYDGRDDKNEEKACKIFRPTKKQLIHFFNSAKESKESGELLHDYYSPCVSSGSIKFKDGSSGDWTVQSSGLAYVIFSNGESATFFYNHNKWKDPFACTYGLGDEPKC</sequence>
<dbReference type="EMBL" id="JBANEI010000017">
    <property type="protein sequence ID" value="MEI2683892.1"/>
    <property type="molecule type" value="Genomic_DNA"/>
</dbReference>
<accession>A0ABU8DK51</accession>
<protein>
    <submittedName>
        <fullName evidence="2">Uncharacterized protein</fullName>
    </submittedName>
</protein>
<feature type="signal peptide" evidence="1">
    <location>
        <begin position="1"/>
        <end position="20"/>
    </location>
</feature>
<feature type="chain" id="PRO_5046434494" evidence="1">
    <location>
        <begin position="21"/>
        <end position="140"/>
    </location>
</feature>
<reference evidence="2 3" key="1">
    <citation type="submission" date="2024-02" db="EMBL/GenBank/DDBJ databases">
        <title>First report Erwinia aphidicola in onion in Chile.</title>
        <authorList>
            <person name="Valenzuela M."/>
            <person name="Pena M."/>
            <person name="Dutta B."/>
        </authorList>
    </citation>
    <scope>NUCLEOTIDE SEQUENCE [LARGE SCALE GENOMIC DNA]</scope>
    <source>
        <strain evidence="2 3">QCJ3A</strain>
    </source>
</reference>
<evidence type="ECO:0000256" key="1">
    <source>
        <dbReference type="SAM" id="SignalP"/>
    </source>
</evidence>
<comment type="caution">
    <text evidence="2">The sequence shown here is derived from an EMBL/GenBank/DDBJ whole genome shotgun (WGS) entry which is preliminary data.</text>
</comment>
<evidence type="ECO:0000313" key="2">
    <source>
        <dbReference type="EMBL" id="MEI2683892.1"/>
    </source>
</evidence>
<name>A0ABU8DK51_ERWAP</name>
<gene>
    <name evidence="2" type="ORF">V8N49_19785</name>
</gene>
<dbReference type="Proteomes" id="UP001306592">
    <property type="component" value="Unassembled WGS sequence"/>
</dbReference>
<keyword evidence="1" id="KW-0732">Signal</keyword>
<keyword evidence="3" id="KW-1185">Reference proteome</keyword>